<dbReference type="PANTHER" id="PTHR24096">
    <property type="entry name" value="LONG-CHAIN-FATTY-ACID--COA LIGASE"/>
    <property type="match status" value="1"/>
</dbReference>
<dbReference type="Gene3D" id="3.30.300.30">
    <property type="match status" value="1"/>
</dbReference>
<dbReference type="EMBL" id="ACPB03010633">
    <property type="status" value="NOT_ANNOTATED_CDS"/>
    <property type="molecule type" value="Genomic_DNA"/>
</dbReference>
<dbReference type="FunFam" id="3.40.50.12780:FF:000003">
    <property type="entry name" value="Long-chain-fatty-acid--CoA ligase FadD"/>
    <property type="match status" value="1"/>
</dbReference>
<organism evidence="6 7">
    <name type="scientific">Rhodnius prolixus</name>
    <name type="common">Triatomid bug</name>
    <dbReference type="NCBI Taxonomy" id="13249"/>
    <lineage>
        <taxon>Eukaryota</taxon>
        <taxon>Metazoa</taxon>
        <taxon>Ecdysozoa</taxon>
        <taxon>Arthropoda</taxon>
        <taxon>Hexapoda</taxon>
        <taxon>Insecta</taxon>
        <taxon>Pterygota</taxon>
        <taxon>Neoptera</taxon>
        <taxon>Paraneoptera</taxon>
        <taxon>Hemiptera</taxon>
        <taxon>Heteroptera</taxon>
        <taxon>Panheteroptera</taxon>
        <taxon>Cimicomorpha</taxon>
        <taxon>Reduviidae</taxon>
        <taxon>Triatominae</taxon>
        <taxon>Rhodnius</taxon>
    </lineage>
</organism>
<proteinExistence type="inferred from homology"/>
<dbReference type="OMA" id="YMMRRFD"/>
<dbReference type="PANTHER" id="PTHR24096:SF422">
    <property type="entry name" value="BCDNA.GH02901"/>
    <property type="match status" value="1"/>
</dbReference>
<feature type="domain" description="AMP-dependent synthetase/ligase" evidence="4">
    <location>
        <begin position="48"/>
        <end position="430"/>
    </location>
</feature>
<sequence>LCRLFTVNKAGDSLNCRSASKWAPNVIKSPIMDYPITEGTIVDSIWARIDQWIDKTALVCGVTGRTINYSELQDLSNRVTTALLTDLDLTAGQVIAMILPNIPEHPIMLLGAFDARMIVTSINPTFTADEIAEQLKDVGAVAAVTFPEKVPTLMEAVSKLDQTNFKIIVTPDVEGNNFQQAANNVIHYSDLVKKEIDHQMLNSLKMKTVSPHDTMFIPYSSGTTGKPKGVCLTHRNILANNANMKYLHFVWETTNNYQDVVPLLLPIFHVYALTVVLFASLFNGAKVITLPKFEERTFLNALKDHKATVLYLVPPLVLYLGNSPSVTKEHLSTVRTIVSGAAPTSESDIKKVIAKGSEKLNFVQGYGLTETSPCICCVPNDVRPSNLSTVGFPAPNTKVKITDLQTGQAVGANEEGEICAKGPQVMKGYLNNPKATEECIDSDGWFHTGDIGYYDEQKFFYITDRLKELIKVKGFQVAPSEVEGVLREHPDIQDAAVIGVPDEKLGETPIAFVQTQIKDETIIVNSLNEHLKKKLAQHKHVSKYFFVDSIPKSAAGKILKKDLKALYLSLTG</sequence>
<dbReference type="PROSITE" id="PS00455">
    <property type="entry name" value="AMP_BINDING"/>
    <property type="match status" value="1"/>
</dbReference>
<dbReference type="InterPro" id="IPR045851">
    <property type="entry name" value="AMP-bd_C_sf"/>
</dbReference>
<protein>
    <submittedName>
        <fullName evidence="6">Uncharacterized protein</fullName>
    </submittedName>
</protein>
<evidence type="ECO:0000313" key="7">
    <source>
        <dbReference type="Proteomes" id="UP000015103"/>
    </source>
</evidence>
<dbReference type="GO" id="GO:0005777">
    <property type="term" value="C:peroxisome"/>
    <property type="evidence" value="ECO:0007669"/>
    <property type="project" value="UniProtKB-SubCell"/>
</dbReference>
<feature type="domain" description="AMP-binding enzyme C-terminal" evidence="5">
    <location>
        <begin position="481"/>
        <end position="557"/>
    </location>
</feature>
<dbReference type="eggNOG" id="KOG1176">
    <property type="taxonomic scope" value="Eukaryota"/>
</dbReference>
<name>T1HK11_RHOPR</name>
<dbReference type="InterPro" id="IPR042099">
    <property type="entry name" value="ANL_N_sf"/>
</dbReference>
<dbReference type="STRING" id="13249.T1HK11"/>
<dbReference type="InterPro" id="IPR000873">
    <property type="entry name" value="AMP-dep_synth/lig_dom"/>
</dbReference>
<dbReference type="SUPFAM" id="SSF56801">
    <property type="entry name" value="Acetyl-CoA synthetase-like"/>
    <property type="match status" value="1"/>
</dbReference>
<dbReference type="InterPro" id="IPR020845">
    <property type="entry name" value="AMP-binding_CS"/>
</dbReference>
<evidence type="ECO:0000256" key="2">
    <source>
        <dbReference type="ARBA" id="ARBA00006432"/>
    </source>
</evidence>
<dbReference type="GO" id="GO:0004467">
    <property type="term" value="F:long-chain fatty acid-CoA ligase activity"/>
    <property type="evidence" value="ECO:0007669"/>
    <property type="project" value="TreeGrafter"/>
</dbReference>
<dbReference type="GO" id="GO:0046949">
    <property type="term" value="P:fatty-acyl-CoA biosynthetic process"/>
    <property type="evidence" value="ECO:0007669"/>
    <property type="project" value="TreeGrafter"/>
</dbReference>
<evidence type="ECO:0000259" key="5">
    <source>
        <dbReference type="Pfam" id="PF13193"/>
    </source>
</evidence>
<evidence type="ECO:0000259" key="4">
    <source>
        <dbReference type="Pfam" id="PF00501"/>
    </source>
</evidence>
<dbReference type="Pfam" id="PF00501">
    <property type="entry name" value="AMP-binding"/>
    <property type="match status" value="1"/>
</dbReference>
<dbReference type="Gene3D" id="3.40.50.12780">
    <property type="entry name" value="N-terminal domain of ligase-like"/>
    <property type="match status" value="1"/>
</dbReference>
<dbReference type="FunCoup" id="T1HK11">
    <property type="interactions" value="223"/>
</dbReference>
<keyword evidence="3" id="KW-0576">Peroxisome</keyword>
<evidence type="ECO:0000256" key="3">
    <source>
        <dbReference type="ARBA" id="ARBA00023140"/>
    </source>
</evidence>
<evidence type="ECO:0000313" key="6">
    <source>
        <dbReference type="EnsemblMetazoa" id="RPRC004384-PA"/>
    </source>
</evidence>
<dbReference type="Proteomes" id="UP000015103">
    <property type="component" value="Unassembled WGS sequence"/>
</dbReference>
<reference evidence="6" key="1">
    <citation type="submission" date="2015-05" db="UniProtKB">
        <authorList>
            <consortium name="EnsemblMetazoa"/>
        </authorList>
    </citation>
    <scope>IDENTIFICATION</scope>
</reference>
<dbReference type="Pfam" id="PF13193">
    <property type="entry name" value="AMP-binding_C"/>
    <property type="match status" value="1"/>
</dbReference>
<evidence type="ECO:0000256" key="1">
    <source>
        <dbReference type="ARBA" id="ARBA00004275"/>
    </source>
</evidence>
<dbReference type="InterPro" id="IPR025110">
    <property type="entry name" value="AMP-bd_C"/>
</dbReference>
<comment type="similarity">
    <text evidence="2">Belongs to the ATP-dependent AMP-binding enzyme family.</text>
</comment>
<dbReference type="EnsemblMetazoa" id="RPRC004384-RA">
    <property type="protein sequence ID" value="RPRC004384-PA"/>
    <property type="gene ID" value="RPRC004384"/>
</dbReference>
<keyword evidence="7" id="KW-1185">Reference proteome</keyword>
<dbReference type="AlphaFoldDB" id="T1HK11"/>
<comment type="subcellular location">
    <subcellularLocation>
        <location evidence="1">Peroxisome</location>
    </subcellularLocation>
</comment>
<dbReference type="HOGENOM" id="CLU_000022_59_2_1"/>
<dbReference type="VEuPathDB" id="VectorBase:RPRC004384"/>
<dbReference type="InParanoid" id="T1HK11"/>
<accession>T1HK11</accession>